<dbReference type="Proteomes" id="UP000272627">
    <property type="component" value="Unassembled WGS sequence"/>
</dbReference>
<dbReference type="Gene3D" id="1.20.58.430">
    <property type="entry name" value="Type IV secretion system, VirB5-domain"/>
    <property type="match status" value="1"/>
</dbReference>
<gene>
    <name evidence="2" type="ORF">ALQ86_200117</name>
</gene>
<dbReference type="AlphaFoldDB" id="A0A3M3A9G4"/>
<protein>
    <recommendedName>
        <fullName evidence="4">VirB5</fullName>
    </recommendedName>
</protein>
<feature type="coiled-coil region" evidence="1">
    <location>
        <begin position="50"/>
        <end position="82"/>
    </location>
</feature>
<sequence length="94" mass="11232">MMSVADALERNYNASTERVKNAEFLRARLNEVTTPQQKEDLQLRYQQELIEQQNQQMRLANMQMLQQQQEKMENEKRAQDISDFYFGKSTVMPQ</sequence>
<accession>A0A3M3A9G4</accession>
<reference evidence="2 3" key="1">
    <citation type="submission" date="2018-08" db="EMBL/GenBank/DDBJ databases">
        <title>Recombination of ecologically and evolutionarily significant loci maintains genetic cohesion in the Pseudomonas syringae species complex.</title>
        <authorList>
            <person name="Dillon M."/>
            <person name="Thakur S."/>
            <person name="Almeida R.N.D."/>
            <person name="Weir B.S."/>
            <person name="Guttman D.S."/>
        </authorList>
    </citation>
    <scope>NUCLEOTIDE SEQUENCE [LARGE SCALE GENOMIC DNA]</scope>
    <source>
        <strain evidence="2 3">ICMP 8636</strain>
    </source>
</reference>
<keyword evidence="1" id="KW-0175">Coiled coil</keyword>
<dbReference type="InterPro" id="IPR023220">
    <property type="entry name" value="T4SS_VirB5-domain"/>
</dbReference>
<name>A0A3M3A9G4_PSEA0</name>
<dbReference type="SUPFAM" id="SSF101082">
    <property type="entry name" value="Typo IV secretion system protein TraC"/>
    <property type="match status" value="1"/>
</dbReference>
<evidence type="ECO:0000256" key="1">
    <source>
        <dbReference type="SAM" id="Coils"/>
    </source>
</evidence>
<organism evidence="2 3">
    <name type="scientific">Pseudomonas amygdali pv. eriobotryae</name>
    <dbReference type="NCBI Taxonomy" id="129137"/>
    <lineage>
        <taxon>Bacteria</taxon>
        <taxon>Pseudomonadati</taxon>
        <taxon>Pseudomonadota</taxon>
        <taxon>Gammaproteobacteria</taxon>
        <taxon>Pseudomonadales</taxon>
        <taxon>Pseudomonadaceae</taxon>
        <taxon>Pseudomonas</taxon>
        <taxon>Pseudomonas amygdali</taxon>
    </lineage>
</organism>
<evidence type="ECO:0000313" key="2">
    <source>
        <dbReference type="EMBL" id="RML97017.1"/>
    </source>
</evidence>
<evidence type="ECO:0008006" key="4">
    <source>
        <dbReference type="Google" id="ProtNLM"/>
    </source>
</evidence>
<evidence type="ECO:0000313" key="3">
    <source>
        <dbReference type="Proteomes" id="UP000272627"/>
    </source>
</evidence>
<comment type="caution">
    <text evidence="2">The sequence shown here is derived from an EMBL/GenBank/DDBJ whole genome shotgun (WGS) entry which is preliminary data.</text>
</comment>
<proteinExistence type="predicted"/>
<dbReference type="EMBL" id="RBOA01000383">
    <property type="protein sequence ID" value="RML97017.1"/>
    <property type="molecule type" value="Genomic_DNA"/>
</dbReference>